<dbReference type="Gene3D" id="3.30.420.40">
    <property type="match status" value="2"/>
</dbReference>
<reference evidence="2" key="1">
    <citation type="submission" date="2020-09" db="EMBL/GenBank/DDBJ databases">
        <title>New species isolated from human feces.</title>
        <authorList>
            <person name="Kitahara M."/>
            <person name="Shigeno Y."/>
            <person name="Shime M."/>
            <person name="Matsumoto Y."/>
            <person name="Nakamura S."/>
            <person name="Motooka D."/>
            <person name="Fukuoka S."/>
            <person name="Nishikawa H."/>
            <person name="Benno Y."/>
        </authorList>
    </citation>
    <scope>NUCLEOTIDE SEQUENCE</scope>
    <source>
        <strain evidence="2">MM35</strain>
    </source>
</reference>
<dbReference type="PROSITE" id="PS01125">
    <property type="entry name" value="ROK"/>
    <property type="match status" value="1"/>
</dbReference>
<dbReference type="InterPro" id="IPR049874">
    <property type="entry name" value="ROK_cs"/>
</dbReference>
<comment type="similarity">
    <text evidence="1">Belongs to the ROK (NagC/XylR) family.</text>
</comment>
<organism evidence="2 3">
    <name type="scientific">Vescimonas fastidiosa</name>
    <dbReference type="NCBI Taxonomy" id="2714353"/>
    <lineage>
        <taxon>Bacteria</taxon>
        <taxon>Bacillati</taxon>
        <taxon>Bacillota</taxon>
        <taxon>Clostridia</taxon>
        <taxon>Eubacteriales</taxon>
        <taxon>Oscillospiraceae</taxon>
        <taxon>Vescimonas</taxon>
    </lineage>
</organism>
<gene>
    <name evidence="2" type="ORF">MM35RIKEN_05800</name>
</gene>
<dbReference type="InterPro" id="IPR043129">
    <property type="entry name" value="ATPase_NBD"/>
</dbReference>
<name>A0A810PNQ4_9FIRM</name>
<keyword evidence="3" id="KW-1185">Reference proteome</keyword>
<dbReference type="KEGG" id="vfa:MM35RIKEN_05800"/>
<dbReference type="Pfam" id="PF00480">
    <property type="entry name" value="ROK"/>
    <property type="match status" value="1"/>
</dbReference>
<dbReference type="Proteomes" id="UP000681343">
    <property type="component" value="Chromosome"/>
</dbReference>
<dbReference type="SUPFAM" id="SSF53067">
    <property type="entry name" value="Actin-like ATPase domain"/>
    <property type="match status" value="1"/>
</dbReference>
<protein>
    <submittedName>
        <fullName evidence="2">Glucokinase</fullName>
    </submittedName>
</protein>
<dbReference type="PANTHER" id="PTHR18964">
    <property type="entry name" value="ROK (REPRESSOR, ORF, KINASE) FAMILY"/>
    <property type="match status" value="1"/>
</dbReference>
<dbReference type="AlphaFoldDB" id="A0A810PNQ4"/>
<evidence type="ECO:0000256" key="1">
    <source>
        <dbReference type="ARBA" id="ARBA00006479"/>
    </source>
</evidence>
<dbReference type="EMBL" id="AP023415">
    <property type="protein sequence ID" value="BCK78388.1"/>
    <property type="molecule type" value="Genomic_DNA"/>
</dbReference>
<dbReference type="RefSeq" id="WP_212819133.1">
    <property type="nucleotide sequence ID" value="NZ_AP023415.1"/>
</dbReference>
<evidence type="ECO:0000313" key="2">
    <source>
        <dbReference type="EMBL" id="BCK78388.1"/>
    </source>
</evidence>
<sequence length="320" mass="34697">MNYIGIDIGATNLKAGLVDDRGRILATQKMKIVQIESPDALARNLARMTQELAEEVGVPMEEIFSIGVGVPGVVEIRSGSLQYSCNLPFRRVPLRRLFHKYLNKPLYLENDGNCAAVGEYYAGAGRSSKRFVTITLGTGIGGGIIHNGKIYHGSNGMAGEVGHMSIEYNGQSCPCGRKGCWEQYASASALKRLTKRIMDENPESVLRQVVDENDGHVSGQSAFIAARRGDPIGQYVCNAYIDYLCAGIVNLVNIFQPDTLAIGGGVSNEQDEQLLFPVRRIVAQQSIPCEPDKRTRIVKAELGSNAGIIGAALLGKKKRI</sequence>
<dbReference type="PANTHER" id="PTHR18964:SF149">
    <property type="entry name" value="BIFUNCTIONAL UDP-N-ACETYLGLUCOSAMINE 2-EPIMERASE_N-ACETYLMANNOSAMINE KINASE"/>
    <property type="match status" value="1"/>
</dbReference>
<dbReference type="InterPro" id="IPR000600">
    <property type="entry name" value="ROK"/>
</dbReference>
<proteinExistence type="inferred from homology"/>
<accession>A0A810PNQ4</accession>
<evidence type="ECO:0000313" key="3">
    <source>
        <dbReference type="Proteomes" id="UP000681343"/>
    </source>
</evidence>